<dbReference type="PANTHER" id="PTHR42743">
    <property type="entry name" value="AMINO-ACID AMINOTRANSFERASE"/>
    <property type="match status" value="1"/>
</dbReference>
<dbReference type="RefSeq" id="WP_289166215.1">
    <property type="nucleotide sequence ID" value="NZ_JASZZN010000021.1"/>
</dbReference>
<comment type="caution">
    <text evidence="2">The sequence shown here is derived from an EMBL/GenBank/DDBJ whole genome shotgun (WGS) entry which is preliminary data.</text>
</comment>
<protein>
    <submittedName>
        <fullName evidence="2">Aminotransferase class IV</fullName>
    </submittedName>
</protein>
<dbReference type="Gene3D" id="3.30.470.10">
    <property type="match status" value="1"/>
</dbReference>
<dbReference type="Proteomes" id="UP001239462">
    <property type="component" value="Unassembled WGS sequence"/>
</dbReference>
<name>A0ABT7PPH2_9BACT</name>
<gene>
    <name evidence="2" type="ORF">QTN89_23330</name>
</gene>
<keyword evidence="2" id="KW-0808">Transferase</keyword>
<reference evidence="2 3" key="1">
    <citation type="submission" date="2023-06" db="EMBL/GenBank/DDBJ databases">
        <title>Roseiconus lacunae JC819 isolated from Gulf of Mannar region, Tamil Nadu.</title>
        <authorList>
            <person name="Pk S."/>
            <person name="Ch S."/>
            <person name="Ch V.R."/>
        </authorList>
    </citation>
    <scope>NUCLEOTIDE SEQUENCE [LARGE SCALE GENOMIC DNA]</scope>
    <source>
        <strain evidence="2 3">JC819</strain>
    </source>
</reference>
<evidence type="ECO:0000256" key="1">
    <source>
        <dbReference type="ARBA" id="ARBA00009320"/>
    </source>
</evidence>
<dbReference type="InterPro" id="IPR050571">
    <property type="entry name" value="Class-IV_PLP-Dep_Aminotrnsfr"/>
</dbReference>
<accession>A0ABT7PPH2</accession>
<dbReference type="InterPro" id="IPR043132">
    <property type="entry name" value="BCAT-like_C"/>
</dbReference>
<dbReference type="InterPro" id="IPR043131">
    <property type="entry name" value="BCAT-like_N"/>
</dbReference>
<dbReference type="GO" id="GO:0008483">
    <property type="term" value="F:transaminase activity"/>
    <property type="evidence" value="ECO:0007669"/>
    <property type="project" value="UniProtKB-KW"/>
</dbReference>
<dbReference type="PANTHER" id="PTHR42743:SF4">
    <property type="entry name" value="BRANCHED-CHAIN-AMINO-ACID AMINOTRANSFERASE-RELATED"/>
    <property type="match status" value="1"/>
</dbReference>
<dbReference type="InterPro" id="IPR036038">
    <property type="entry name" value="Aminotransferase-like"/>
</dbReference>
<dbReference type="EMBL" id="JASZZN010000021">
    <property type="protein sequence ID" value="MDM4018404.1"/>
    <property type="molecule type" value="Genomic_DNA"/>
</dbReference>
<dbReference type="InterPro" id="IPR001544">
    <property type="entry name" value="Aminotrans_IV"/>
</dbReference>
<proteinExistence type="inferred from homology"/>
<evidence type="ECO:0000313" key="3">
    <source>
        <dbReference type="Proteomes" id="UP001239462"/>
    </source>
</evidence>
<comment type="similarity">
    <text evidence="1">Belongs to the class-IV pyridoxal-phosphate-dependent aminotransferase family.</text>
</comment>
<organism evidence="2 3">
    <name type="scientific">Roseiconus lacunae</name>
    <dbReference type="NCBI Taxonomy" id="2605694"/>
    <lineage>
        <taxon>Bacteria</taxon>
        <taxon>Pseudomonadati</taxon>
        <taxon>Planctomycetota</taxon>
        <taxon>Planctomycetia</taxon>
        <taxon>Pirellulales</taxon>
        <taxon>Pirellulaceae</taxon>
        <taxon>Roseiconus</taxon>
    </lineage>
</organism>
<keyword evidence="2" id="KW-0032">Aminotransferase</keyword>
<keyword evidence="3" id="KW-1185">Reference proteome</keyword>
<dbReference type="Gene3D" id="3.20.10.10">
    <property type="entry name" value="D-amino Acid Aminotransferase, subunit A, domain 2"/>
    <property type="match status" value="1"/>
</dbReference>
<dbReference type="SUPFAM" id="SSF56752">
    <property type="entry name" value="D-aminoacid aminotransferase-like PLP-dependent enzymes"/>
    <property type="match status" value="1"/>
</dbReference>
<sequence length="303" mass="33368">MQSERGSNAHTDSSVARARHAIRWAYQNGQWVEADGLSLLLDDLAITHAVTAVERIRAYDGALFRLQDHLHRWQRTTSVLRLSSLPGREQLSSLIDQTIQKNAPWIEQQSGFGVLLVGSPGATPNGNQNGSTLIIDLYPIDEASMQRRIGDGTPIVVTDVMQPDPHCWPRDIKVRCRLHYYLADLAARQSDPAALGVLIDTDRSITETSLANIVIVEGGTLVSPPAGRILRGISLQVVKELADDLGIPWQEDVISTDRLKAAGEILLTGTSCGVWFANRVDGKATKDHRPIYQALRTAFDRII</sequence>
<dbReference type="Pfam" id="PF01063">
    <property type="entry name" value="Aminotran_4"/>
    <property type="match status" value="1"/>
</dbReference>
<evidence type="ECO:0000313" key="2">
    <source>
        <dbReference type="EMBL" id="MDM4018404.1"/>
    </source>
</evidence>